<keyword evidence="2" id="KW-1185">Reference proteome</keyword>
<evidence type="ECO:0000313" key="1">
    <source>
        <dbReference type="EMBL" id="MEQ2161721.1"/>
    </source>
</evidence>
<comment type="caution">
    <text evidence="1">The sequence shown here is derived from an EMBL/GenBank/DDBJ whole genome shotgun (WGS) entry which is preliminary data.</text>
</comment>
<proteinExistence type="predicted"/>
<reference evidence="1 2" key="1">
    <citation type="submission" date="2021-06" db="EMBL/GenBank/DDBJ databases">
        <authorList>
            <person name="Palmer J.M."/>
        </authorList>
    </citation>
    <scope>NUCLEOTIDE SEQUENCE [LARGE SCALE GENOMIC DNA]</scope>
    <source>
        <strain evidence="1 2">GA_2019</strain>
        <tissue evidence="1">Muscle</tissue>
    </source>
</reference>
<dbReference type="Proteomes" id="UP001476798">
    <property type="component" value="Unassembled WGS sequence"/>
</dbReference>
<accession>A0ABV0MRH9</accession>
<organism evidence="1 2">
    <name type="scientific">Goodea atripinnis</name>
    <dbReference type="NCBI Taxonomy" id="208336"/>
    <lineage>
        <taxon>Eukaryota</taxon>
        <taxon>Metazoa</taxon>
        <taxon>Chordata</taxon>
        <taxon>Craniata</taxon>
        <taxon>Vertebrata</taxon>
        <taxon>Euteleostomi</taxon>
        <taxon>Actinopterygii</taxon>
        <taxon>Neopterygii</taxon>
        <taxon>Teleostei</taxon>
        <taxon>Neoteleostei</taxon>
        <taxon>Acanthomorphata</taxon>
        <taxon>Ovalentaria</taxon>
        <taxon>Atherinomorphae</taxon>
        <taxon>Cyprinodontiformes</taxon>
        <taxon>Goodeidae</taxon>
        <taxon>Goodea</taxon>
    </lineage>
</organism>
<gene>
    <name evidence="1" type="ORF">GOODEAATRI_012396</name>
</gene>
<name>A0ABV0MRH9_9TELE</name>
<evidence type="ECO:0000313" key="2">
    <source>
        <dbReference type="Proteomes" id="UP001476798"/>
    </source>
</evidence>
<feature type="non-terminal residue" evidence="1">
    <location>
        <position position="1"/>
    </location>
</feature>
<protein>
    <submittedName>
        <fullName evidence="1">Uncharacterized protein</fullName>
    </submittedName>
</protein>
<dbReference type="EMBL" id="JAHRIO010010789">
    <property type="protein sequence ID" value="MEQ2161721.1"/>
    <property type="molecule type" value="Genomic_DNA"/>
</dbReference>
<sequence>VKLRLSAILKQVSNMANARSGSLATILFLFVFPAALHEGFAVFGVAEALPGRYITLDCSAFGWRLNRFFSPTAVGSCLKKIVLGN</sequence>